<dbReference type="Proteomes" id="UP000248790">
    <property type="component" value="Unassembled WGS sequence"/>
</dbReference>
<dbReference type="AlphaFoldDB" id="A0A327X083"/>
<proteinExistence type="predicted"/>
<dbReference type="SUPFAM" id="SSF51445">
    <property type="entry name" value="(Trans)glycosidases"/>
    <property type="match status" value="1"/>
</dbReference>
<accession>A0A327X083</accession>
<name>A0A327X083_LARAB</name>
<dbReference type="Gene3D" id="3.20.20.80">
    <property type="entry name" value="Glycosidases"/>
    <property type="match status" value="1"/>
</dbReference>
<evidence type="ECO:0000313" key="1">
    <source>
        <dbReference type="EMBL" id="RAJ99765.1"/>
    </source>
</evidence>
<protein>
    <recommendedName>
        <fullName evidence="3">Cellulase (Glycosyl hydrolase family 5)</fullName>
    </recommendedName>
</protein>
<dbReference type="InterPro" id="IPR017853">
    <property type="entry name" value="GH"/>
</dbReference>
<gene>
    <name evidence="1" type="ORF">LX87_01461</name>
</gene>
<evidence type="ECO:0008006" key="3">
    <source>
        <dbReference type="Google" id="ProtNLM"/>
    </source>
</evidence>
<comment type="caution">
    <text evidence="1">The sequence shown here is derived from an EMBL/GenBank/DDBJ whole genome shotgun (WGS) entry which is preliminary data.</text>
</comment>
<evidence type="ECO:0000313" key="2">
    <source>
        <dbReference type="Proteomes" id="UP000248790"/>
    </source>
</evidence>
<dbReference type="EMBL" id="QLMC01000002">
    <property type="protein sequence ID" value="RAJ99765.1"/>
    <property type="molecule type" value="Genomic_DNA"/>
</dbReference>
<reference evidence="1 2" key="1">
    <citation type="submission" date="2018-06" db="EMBL/GenBank/DDBJ databases">
        <title>Genomic Encyclopedia of Archaeal and Bacterial Type Strains, Phase II (KMG-II): from individual species to whole genera.</title>
        <authorList>
            <person name="Goeker M."/>
        </authorList>
    </citation>
    <scope>NUCLEOTIDE SEQUENCE [LARGE SCALE GENOMIC DNA]</scope>
    <source>
        <strain evidence="1 2">DSM 21851</strain>
    </source>
</reference>
<sequence length="386" mass="44277">MNTLSAKAYSRTIMILYRSLLLTLLTGFLFFHSTVYGQKIKPPRRKTTVSIVGDQFYINGKPTFQGRSWNGYRIEGLLPNARLVQGIFDDQNTESRSRWAYPDTKTWDANRNTDEFIAAMPVWKAHGLLAFTLNLQGGSPEGYSVEHQPWVNSMFNPDGTWNPHYYNRLKKILDKADELGMVVIVGLFYFGQDQYLKNEAAIIRSVDNIIETLADLGYRNVLIEINNECDIRYDHDILKPERVHELIQRVKAKKIRGHRFLVSTSYSGGKIPRENVVHEADFLLLHGNGVKDPARIAEMVQQTRAVAGYRPMPIVFNEDDHFDFDKPANNFQAATSAYASWGLFDYRMKDEGFNDGYQSPPINWQISSPRKKAFFDYLKEITGGLP</sequence>
<organism evidence="1 2">
    <name type="scientific">Larkinella arboricola</name>
    <dbReference type="NCBI Taxonomy" id="643671"/>
    <lineage>
        <taxon>Bacteria</taxon>
        <taxon>Pseudomonadati</taxon>
        <taxon>Bacteroidota</taxon>
        <taxon>Cytophagia</taxon>
        <taxon>Cytophagales</taxon>
        <taxon>Spirosomataceae</taxon>
        <taxon>Larkinella</taxon>
    </lineage>
</organism>
<keyword evidence="2" id="KW-1185">Reference proteome</keyword>
<dbReference type="RefSeq" id="WP_229310579.1">
    <property type="nucleotide sequence ID" value="NZ_QLMC01000002.1"/>
</dbReference>